<dbReference type="InterPro" id="IPR015421">
    <property type="entry name" value="PyrdxlP-dep_Trfase_major"/>
</dbReference>
<feature type="signal peptide" evidence="2">
    <location>
        <begin position="1"/>
        <end position="25"/>
    </location>
</feature>
<dbReference type="PROSITE" id="PS51318">
    <property type="entry name" value="TAT"/>
    <property type="match status" value="1"/>
</dbReference>
<organism evidence="4 5">
    <name type="scientific">Salibacter halophilus</name>
    <dbReference type="NCBI Taxonomy" id="1803916"/>
    <lineage>
        <taxon>Bacteria</taxon>
        <taxon>Pseudomonadati</taxon>
        <taxon>Bacteroidota</taxon>
        <taxon>Flavobacteriia</taxon>
        <taxon>Flavobacteriales</taxon>
        <taxon>Salibacteraceae</taxon>
        <taxon>Salibacter</taxon>
    </lineage>
</organism>
<keyword evidence="5" id="KW-1185">Reference proteome</keyword>
<accession>A0A6N6M877</accession>
<dbReference type="Proteomes" id="UP000435357">
    <property type="component" value="Unassembled WGS sequence"/>
</dbReference>
<dbReference type="InterPro" id="IPR006311">
    <property type="entry name" value="TAT_signal"/>
</dbReference>
<evidence type="ECO:0000256" key="1">
    <source>
        <dbReference type="ARBA" id="ARBA00022898"/>
    </source>
</evidence>
<evidence type="ECO:0000256" key="2">
    <source>
        <dbReference type="SAM" id="SignalP"/>
    </source>
</evidence>
<dbReference type="Pfam" id="PF00266">
    <property type="entry name" value="Aminotran_5"/>
    <property type="match status" value="1"/>
</dbReference>
<reference evidence="4 5" key="1">
    <citation type="submission" date="2019-09" db="EMBL/GenBank/DDBJ databases">
        <title>Genomes of Cryomorphaceae.</title>
        <authorList>
            <person name="Bowman J.P."/>
        </authorList>
    </citation>
    <scope>NUCLEOTIDE SEQUENCE [LARGE SCALE GENOMIC DNA]</scope>
    <source>
        <strain evidence="4 5">KCTC 52047</strain>
    </source>
</reference>
<evidence type="ECO:0000313" key="5">
    <source>
        <dbReference type="Proteomes" id="UP000435357"/>
    </source>
</evidence>
<dbReference type="EMBL" id="WACR01000006">
    <property type="protein sequence ID" value="KAB1064037.1"/>
    <property type="molecule type" value="Genomic_DNA"/>
</dbReference>
<keyword evidence="4" id="KW-0032">Aminotransferase</keyword>
<dbReference type="OrthoDB" id="9804366at2"/>
<dbReference type="AlphaFoldDB" id="A0A6N6M877"/>
<feature type="domain" description="Aminotransferase class V" evidence="3">
    <location>
        <begin position="66"/>
        <end position="388"/>
    </location>
</feature>
<dbReference type="Gene3D" id="3.40.640.10">
    <property type="entry name" value="Type I PLP-dependent aspartate aminotransferase-like (Major domain)"/>
    <property type="match status" value="1"/>
</dbReference>
<keyword evidence="1" id="KW-0663">Pyridoxal phosphate</keyword>
<feature type="chain" id="PRO_5027042106" evidence="2">
    <location>
        <begin position="26"/>
        <end position="426"/>
    </location>
</feature>
<proteinExistence type="predicted"/>
<name>A0A6N6M877_9FLAO</name>
<gene>
    <name evidence="4" type="ORF">F3059_08355</name>
</gene>
<dbReference type="Gene3D" id="3.90.1150.10">
    <property type="entry name" value="Aspartate Aminotransferase, domain 1"/>
    <property type="match status" value="1"/>
</dbReference>
<dbReference type="PANTHER" id="PTHR43092:SF6">
    <property type="entry name" value="BLR1280 PROTEIN"/>
    <property type="match status" value="1"/>
</dbReference>
<dbReference type="GO" id="GO:0008483">
    <property type="term" value="F:transaminase activity"/>
    <property type="evidence" value="ECO:0007669"/>
    <property type="project" value="UniProtKB-KW"/>
</dbReference>
<evidence type="ECO:0000259" key="3">
    <source>
        <dbReference type="Pfam" id="PF00266"/>
    </source>
</evidence>
<dbReference type="RefSeq" id="WP_151168146.1">
    <property type="nucleotide sequence ID" value="NZ_WACR01000006.1"/>
</dbReference>
<keyword evidence="4" id="KW-0808">Transferase</keyword>
<sequence>MTSRRKFIQNLTASGGLLLSASAIASRAETLSSAIDQIKKSPNPEKEDVFWKQIQLAYTVSPNLINLNNGGVSPQPDVVQEAVKKYTSFSNETPSYYMWRVLDKDREAVRTGLADLAGTSPETIAINRNTTEALDTVIFGLDLEKGDEVVLSHFDYPNMMSAWKQREMRDGIKLKWVDLKLPESNKQKIIEQYLDLVSSKTKVLHITHLINWIGQVVPVKELCEEANKRGIITIVDGAHTFAHLNFSVADFNCDYFGTSLHKWLCAPFGTGMLYMNEKRITKTWPLTPDHDPKRNDIRKFENLGTRSIPAEIAIGSAIDFHNMIGSDRKAERLYFLKNYWASQAQEMPGVTINTPSEPELSGALAHVSIEGKTGRDIERHLLSKYRIHCVAIEYRGFDGVRITPNVYTVQSDLDKLLQGLSDLTKA</sequence>
<dbReference type="InterPro" id="IPR000192">
    <property type="entry name" value="Aminotrans_V_dom"/>
</dbReference>
<dbReference type="InterPro" id="IPR015422">
    <property type="entry name" value="PyrdxlP-dep_Trfase_small"/>
</dbReference>
<dbReference type="PANTHER" id="PTHR43092">
    <property type="entry name" value="L-CYSTEINE DESULFHYDRASE"/>
    <property type="match status" value="1"/>
</dbReference>
<dbReference type="SUPFAM" id="SSF53383">
    <property type="entry name" value="PLP-dependent transferases"/>
    <property type="match status" value="1"/>
</dbReference>
<comment type="caution">
    <text evidence="4">The sequence shown here is derived from an EMBL/GenBank/DDBJ whole genome shotgun (WGS) entry which is preliminary data.</text>
</comment>
<dbReference type="InterPro" id="IPR015424">
    <property type="entry name" value="PyrdxlP-dep_Trfase"/>
</dbReference>
<keyword evidence="2" id="KW-0732">Signal</keyword>
<evidence type="ECO:0000313" key="4">
    <source>
        <dbReference type="EMBL" id="KAB1064037.1"/>
    </source>
</evidence>
<protein>
    <submittedName>
        <fullName evidence="4">Aminotransferase class V-fold PLP-dependent enzyme</fullName>
    </submittedName>
</protein>